<dbReference type="STRING" id="159292.SAMN05192546_108138"/>
<dbReference type="GO" id="GO:0016787">
    <property type="term" value="F:hydrolase activity"/>
    <property type="evidence" value="ECO:0007669"/>
    <property type="project" value="UniProtKB-KW"/>
</dbReference>
<feature type="domain" description="Helicase C-terminal" evidence="8">
    <location>
        <begin position="215"/>
        <end position="375"/>
    </location>
</feature>
<evidence type="ECO:0000256" key="6">
    <source>
        <dbReference type="SAM" id="MobiDB-lite"/>
    </source>
</evidence>
<dbReference type="RefSeq" id="WP_093314691.1">
    <property type="nucleotide sequence ID" value="NZ_FNPV01000008.1"/>
</dbReference>
<dbReference type="GO" id="GO:0005524">
    <property type="term" value="F:ATP binding"/>
    <property type="evidence" value="ECO:0007669"/>
    <property type="project" value="UniProtKB-KW"/>
</dbReference>
<evidence type="ECO:0000259" key="8">
    <source>
        <dbReference type="PROSITE" id="PS51194"/>
    </source>
</evidence>
<protein>
    <submittedName>
        <fullName evidence="9">ATP-dependent RNA helicase DeaD</fullName>
    </submittedName>
</protein>
<feature type="compositionally biased region" description="Basic residues" evidence="6">
    <location>
        <begin position="444"/>
        <end position="457"/>
    </location>
</feature>
<evidence type="ECO:0000256" key="4">
    <source>
        <dbReference type="ARBA" id="ARBA00022840"/>
    </source>
</evidence>
<dbReference type="InterPro" id="IPR011545">
    <property type="entry name" value="DEAD/DEAH_box_helicase_dom"/>
</dbReference>
<organism evidence="9 10">
    <name type="scientific">Tindallia californiensis</name>
    <dbReference type="NCBI Taxonomy" id="159292"/>
    <lineage>
        <taxon>Bacteria</taxon>
        <taxon>Bacillati</taxon>
        <taxon>Bacillota</taxon>
        <taxon>Clostridia</taxon>
        <taxon>Peptostreptococcales</taxon>
        <taxon>Tindalliaceae</taxon>
        <taxon>Tindallia</taxon>
    </lineage>
</organism>
<feature type="region of interest" description="Disordered" evidence="6">
    <location>
        <begin position="364"/>
        <end position="457"/>
    </location>
</feature>
<dbReference type="InterPro" id="IPR001650">
    <property type="entry name" value="Helicase_C-like"/>
</dbReference>
<dbReference type="SMART" id="SM00490">
    <property type="entry name" value="HELICc"/>
    <property type="match status" value="1"/>
</dbReference>
<evidence type="ECO:0000256" key="2">
    <source>
        <dbReference type="ARBA" id="ARBA00022801"/>
    </source>
</evidence>
<keyword evidence="10" id="KW-1185">Reference proteome</keyword>
<dbReference type="InterPro" id="IPR014001">
    <property type="entry name" value="Helicase_ATP-bd"/>
</dbReference>
<feature type="compositionally biased region" description="Basic and acidic residues" evidence="6">
    <location>
        <begin position="405"/>
        <end position="436"/>
    </location>
</feature>
<dbReference type="OrthoDB" id="9805696at2"/>
<dbReference type="PROSITE" id="PS51192">
    <property type="entry name" value="HELICASE_ATP_BIND_1"/>
    <property type="match status" value="1"/>
</dbReference>
<keyword evidence="2" id="KW-0378">Hydrolase</keyword>
<evidence type="ECO:0000256" key="1">
    <source>
        <dbReference type="ARBA" id="ARBA00022741"/>
    </source>
</evidence>
<name>A0A1H3Q8M7_9FIRM</name>
<dbReference type="PROSITE" id="PS51194">
    <property type="entry name" value="HELICASE_CTER"/>
    <property type="match status" value="1"/>
</dbReference>
<dbReference type="Pfam" id="PF00271">
    <property type="entry name" value="Helicase_C"/>
    <property type="match status" value="1"/>
</dbReference>
<dbReference type="InterPro" id="IPR044742">
    <property type="entry name" value="DEAD/DEAH_RhlB"/>
</dbReference>
<dbReference type="Gene3D" id="3.40.50.300">
    <property type="entry name" value="P-loop containing nucleotide triphosphate hydrolases"/>
    <property type="match status" value="2"/>
</dbReference>
<dbReference type="PANTHER" id="PTHR47959:SF1">
    <property type="entry name" value="ATP-DEPENDENT RNA HELICASE DBPA"/>
    <property type="match status" value="1"/>
</dbReference>
<dbReference type="GO" id="GO:0005829">
    <property type="term" value="C:cytosol"/>
    <property type="evidence" value="ECO:0007669"/>
    <property type="project" value="TreeGrafter"/>
</dbReference>
<comment type="similarity">
    <text evidence="5">Belongs to the DEAD box helicase family.</text>
</comment>
<evidence type="ECO:0000259" key="7">
    <source>
        <dbReference type="PROSITE" id="PS51192"/>
    </source>
</evidence>
<accession>A0A1H3Q8M7</accession>
<evidence type="ECO:0000313" key="10">
    <source>
        <dbReference type="Proteomes" id="UP000199230"/>
    </source>
</evidence>
<dbReference type="Pfam" id="PF00270">
    <property type="entry name" value="DEAD"/>
    <property type="match status" value="1"/>
</dbReference>
<reference evidence="9 10" key="1">
    <citation type="submission" date="2016-10" db="EMBL/GenBank/DDBJ databases">
        <authorList>
            <person name="de Groot N.N."/>
        </authorList>
    </citation>
    <scope>NUCLEOTIDE SEQUENCE [LARGE SCALE GENOMIC DNA]</scope>
    <source>
        <strain evidence="9 10">APO</strain>
    </source>
</reference>
<sequence length="457" mass="51994">MGYHFKSLGIQPQWINKLEKNQITDPTPVQTKTIPPLLEGKDVIAQAQTGTGKTLAFLLPIMEKLDLENEEVQALIVTPTRELAIQITQEVKKLTEGTDIRTLAVYGGQDVEKQLHKLKGNIHLVVGTPGRLLDHLGRKTLELSNLKMLVLDEADQMLHLGFLPEVEKILKHTPYRRQTMLFSATIPESVRKLAKKVTTEAVHIHIKSETVTLDLIRQMVVETTDRKKQEALCSVLGEQKPFMAIIFCRTKRRAHALNMALQEWGYLSEELHGDLTQAKREKVMKSFRKLELQLLVATDIAARGLDIEGVTHIYNYDMVQDVESYIHRIGRTGRAGEVGMAVTFVTPRDQETLRMIEKGIGMKLNSLGKPAPKVETFKEKQKKEKGKKRQEGKKVEGKSGKKHQEKNEKSRNDYKSGSKNKKDVFNRSRSNDKGRTDSTNSNRRNNKNSRKKSRRPK</sequence>
<evidence type="ECO:0000256" key="5">
    <source>
        <dbReference type="ARBA" id="ARBA00038437"/>
    </source>
</evidence>
<gene>
    <name evidence="9" type="ORF">SAMN05192546_108138</name>
</gene>
<dbReference type="Proteomes" id="UP000199230">
    <property type="component" value="Unassembled WGS sequence"/>
</dbReference>
<dbReference type="GO" id="GO:0003724">
    <property type="term" value="F:RNA helicase activity"/>
    <property type="evidence" value="ECO:0007669"/>
    <property type="project" value="TreeGrafter"/>
</dbReference>
<dbReference type="CDD" id="cd18787">
    <property type="entry name" value="SF2_C_DEAD"/>
    <property type="match status" value="1"/>
</dbReference>
<dbReference type="GO" id="GO:0003676">
    <property type="term" value="F:nucleic acid binding"/>
    <property type="evidence" value="ECO:0007669"/>
    <property type="project" value="InterPro"/>
</dbReference>
<dbReference type="EMBL" id="FNPV01000008">
    <property type="protein sequence ID" value="SDZ09511.1"/>
    <property type="molecule type" value="Genomic_DNA"/>
</dbReference>
<feature type="domain" description="Helicase ATP-binding" evidence="7">
    <location>
        <begin position="34"/>
        <end position="204"/>
    </location>
</feature>
<dbReference type="SUPFAM" id="SSF52540">
    <property type="entry name" value="P-loop containing nucleoside triphosphate hydrolases"/>
    <property type="match status" value="1"/>
</dbReference>
<dbReference type="InterPro" id="IPR050079">
    <property type="entry name" value="DEAD_box_RNA_helicase"/>
</dbReference>
<evidence type="ECO:0000256" key="3">
    <source>
        <dbReference type="ARBA" id="ARBA00022806"/>
    </source>
</evidence>
<dbReference type="PANTHER" id="PTHR47959">
    <property type="entry name" value="ATP-DEPENDENT RNA HELICASE RHLE-RELATED"/>
    <property type="match status" value="1"/>
</dbReference>
<keyword evidence="4" id="KW-0067">ATP-binding</keyword>
<evidence type="ECO:0000313" key="9">
    <source>
        <dbReference type="EMBL" id="SDZ09511.1"/>
    </source>
</evidence>
<dbReference type="AlphaFoldDB" id="A0A1H3Q8M7"/>
<dbReference type="InterPro" id="IPR027417">
    <property type="entry name" value="P-loop_NTPase"/>
</dbReference>
<proteinExistence type="inferred from homology"/>
<keyword evidence="3 9" id="KW-0347">Helicase</keyword>
<dbReference type="SMART" id="SM00487">
    <property type="entry name" value="DEXDc"/>
    <property type="match status" value="1"/>
</dbReference>
<keyword evidence="1" id="KW-0547">Nucleotide-binding</keyword>
<dbReference type="CDD" id="cd00268">
    <property type="entry name" value="DEADc"/>
    <property type="match status" value="1"/>
</dbReference>